<dbReference type="GeneTree" id="ENSGT00940000159788"/>
<reference evidence="15" key="2">
    <citation type="submission" date="2025-09" db="UniProtKB">
        <authorList>
            <consortium name="Ensembl"/>
        </authorList>
    </citation>
    <scope>IDENTIFICATION</scope>
</reference>
<dbReference type="GO" id="GO:0006198">
    <property type="term" value="P:cAMP catabolic process"/>
    <property type="evidence" value="ECO:0007669"/>
    <property type="project" value="UniProtKB-UniPathway"/>
</dbReference>
<dbReference type="InterPro" id="IPR003607">
    <property type="entry name" value="HD/PDEase_dom"/>
</dbReference>
<evidence type="ECO:0000259" key="14">
    <source>
        <dbReference type="PROSITE" id="PS51845"/>
    </source>
</evidence>
<evidence type="ECO:0000256" key="4">
    <source>
        <dbReference type="ARBA" id="ARBA00009517"/>
    </source>
</evidence>
<evidence type="ECO:0000256" key="1">
    <source>
        <dbReference type="ARBA" id="ARBA00001936"/>
    </source>
</evidence>
<dbReference type="EC" id="3.1.4.-" evidence="12"/>
<evidence type="ECO:0000313" key="16">
    <source>
        <dbReference type="Proteomes" id="UP000233040"/>
    </source>
</evidence>
<dbReference type="GO" id="GO:0046872">
    <property type="term" value="F:metal ion binding"/>
    <property type="evidence" value="ECO:0007669"/>
    <property type="project" value="UniProtKB-KW"/>
</dbReference>
<dbReference type="UniPathway" id="UPA00762">
    <property type="reaction ID" value="UER00747"/>
</dbReference>
<evidence type="ECO:0000256" key="2">
    <source>
        <dbReference type="ARBA" id="ARBA00001947"/>
    </source>
</evidence>
<evidence type="ECO:0000256" key="12">
    <source>
        <dbReference type="RuleBase" id="RU363067"/>
    </source>
</evidence>
<keyword evidence="16" id="KW-1185">Reference proteome</keyword>
<comment type="similarity">
    <text evidence="4">Belongs to the cyclic nucleotide phosphodiesterase family. PDE4 subfamily.</text>
</comment>
<feature type="binding site" evidence="11">
    <location>
        <position position="490"/>
    </location>
    <ligand>
        <name>Zn(2+)</name>
        <dbReference type="ChEBI" id="CHEBI:29105"/>
        <label>1</label>
    </ligand>
</feature>
<keyword evidence="6 12" id="KW-0378">Hydrolase</keyword>
<dbReference type="SUPFAM" id="SSF109604">
    <property type="entry name" value="HD-domain/PDEase-like"/>
    <property type="match status" value="1"/>
</dbReference>
<feature type="region of interest" description="Disordered" evidence="13">
    <location>
        <begin position="581"/>
        <end position="605"/>
    </location>
</feature>
<keyword evidence="7" id="KW-0114">cAMP</keyword>
<name>A0A2K5QVX0_CEBIM</name>
<feature type="binding site" evidence="11">
    <location>
        <position position="372"/>
    </location>
    <ligand>
        <name>Zn(2+)</name>
        <dbReference type="ChEBI" id="CHEBI:29105"/>
        <label>1</label>
    </ligand>
</feature>
<evidence type="ECO:0000256" key="7">
    <source>
        <dbReference type="ARBA" id="ARBA00023149"/>
    </source>
</evidence>
<comment type="cofactor">
    <cofactor evidence="12">
        <name>a divalent metal cation</name>
        <dbReference type="ChEBI" id="CHEBI:60240"/>
    </cofactor>
    <text evidence="12">Binds 2 divalent metal cations per subunit. Site 1 may preferentially bind zinc ions, while site 2 has a preference for magnesium and/or manganese ions.</text>
</comment>
<feature type="binding site" evidence="10">
    <location>
        <position position="373"/>
    </location>
    <ligand>
        <name>AMP</name>
        <dbReference type="ChEBI" id="CHEBI:456215"/>
    </ligand>
</feature>
<organism evidence="15 16">
    <name type="scientific">Cebus imitator</name>
    <name type="common">Panamanian white-faced capuchin</name>
    <name type="synonym">Cebus capucinus imitator</name>
    <dbReference type="NCBI Taxonomy" id="2715852"/>
    <lineage>
        <taxon>Eukaryota</taxon>
        <taxon>Metazoa</taxon>
        <taxon>Chordata</taxon>
        <taxon>Craniata</taxon>
        <taxon>Vertebrata</taxon>
        <taxon>Euteleostomi</taxon>
        <taxon>Mammalia</taxon>
        <taxon>Eutheria</taxon>
        <taxon>Euarchontoglires</taxon>
        <taxon>Primates</taxon>
        <taxon>Haplorrhini</taxon>
        <taxon>Platyrrhini</taxon>
        <taxon>Cebidae</taxon>
        <taxon>Cebinae</taxon>
        <taxon>Cebus</taxon>
    </lineage>
</organism>
<dbReference type="CDD" id="cd00077">
    <property type="entry name" value="HDc"/>
    <property type="match status" value="1"/>
</dbReference>
<dbReference type="Ensembl" id="ENSCCAT00000037524.1">
    <property type="protein sequence ID" value="ENSCCAP00000020039.1"/>
    <property type="gene ID" value="ENSCCAG00000027835.1"/>
</dbReference>
<dbReference type="PROSITE" id="PS00126">
    <property type="entry name" value="PDEASE_I_1"/>
    <property type="match status" value="1"/>
</dbReference>
<feature type="binding site" evidence="10">
    <location>
        <position position="490"/>
    </location>
    <ligand>
        <name>AMP</name>
        <dbReference type="ChEBI" id="CHEBI:456215"/>
    </ligand>
</feature>
<dbReference type="Gene3D" id="1.10.1300.10">
    <property type="entry name" value="3'5'-cyclic nucleotide phosphodiesterase, catalytic domain"/>
    <property type="match status" value="1"/>
</dbReference>
<dbReference type="InterPro" id="IPR040844">
    <property type="entry name" value="PDE4_UCR"/>
</dbReference>
<evidence type="ECO:0000256" key="9">
    <source>
        <dbReference type="PIRSR" id="PIRSR623088-1"/>
    </source>
</evidence>
<protein>
    <recommendedName>
        <fullName evidence="12">Phosphodiesterase</fullName>
        <ecNumber evidence="12">3.1.4.-</ecNumber>
    </recommendedName>
</protein>
<evidence type="ECO:0000256" key="5">
    <source>
        <dbReference type="ARBA" id="ARBA00022723"/>
    </source>
</evidence>
<feature type="active site" description="Proton donor" evidence="9">
    <location>
        <position position="332"/>
    </location>
</feature>
<dbReference type="InterPro" id="IPR002073">
    <property type="entry name" value="PDEase_catalytic_dom"/>
</dbReference>
<gene>
    <name evidence="15" type="primary">PDE4A</name>
</gene>
<dbReference type="PANTHER" id="PTHR11347">
    <property type="entry name" value="CYCLIC NUCLEOTIDE PHOSPHODIESTERASE"/>
    <property type="match status" value="1"/>
</dbReference>
<evidence type="ECO:0000256" key="3">
    <source>
        <dbReference type="ARBA" id="ARBA00004703"/>
    </source>
</evidence>
<dbReference type="GO" id="GO:0007165">
    <property type="term" value="P:signal transduction"/>
    <property type="evidence" value="ECO:0007669"/>
    <property type="project" value="InterPro"/>
</dbReference>
<comment type="cofactor">
    <cofactor evidence="2">
        <name>Zn(2+)</name>
        <dbReference type="ChEBI" id="CHEBI:29105"/>
    </cofactor>
</comment>
<comment type="catalytic activity">
    <reaction evidence="8">
        <text>3',5'-cyclic AMP + H2O = AMP + H(+)</text>
        <dbReference type="Rhea" id="RHEA:25277"/>
        <dbReference type="ChEBI" id="CHEBI:15377"/>
        <dbReference type="ChEBI" id="CHEBI:15378"/>
        <dbReference type="ChEBI" id="CHEBI:58165"/>
        <dbReference type="ChEBI" id="CHEBI:456215"/>
        <dbReference type="EC" id="3.1.4.53"/>
    </reaction>
    <physiologicalReaction direction="left-to-right" evidence="8">
        <dbReference type="Rhea" id="RHEA:25278"/>
    </physiologicalReaction>
</comment>
<evidence type="ECO:0000256" key="13">
    <source>
        <dbReference type="SAM" id="MobiDB-lite"/>
    </source>
</evidence>
<dbReference type="InterPro" id="IPR036971">
    <property type="entry name" value="PDEase_catalytic_dom_sf"/>
</dbReference>
<dbReference type="Pfam" id="PF00233">
    <property type="entry name" value="PDEase_I"/>
    <property type="match status" value="1"/>
</dbReference>
<keyword evidence="5 11" id="KW-0479">Metal-binding</keyword>
<evidence type="ECO:0000256" key="6">
    <source>
        <dbReference type="ARBA" id="ARBA00022801"/>
    </source>
</evidence>
<feature type="binding site" evidence="10">
    <location>
        <begin position="332"/>
        <end position="336"/>
    </location>
    <ligand>
        <name>AMP</name>
        <dbReference type="ChEBI" id="CHEBI:456215"/>
    </ligand>
</feature>
<dbReference type="InterPro" id="IPR023088">
    <property type="entry name" value="PDEase"/>
</dbReference>
<sequence>MAGPRGLGRIPELQLVAFPAVVAAEDEAFLPEPLAPRAPRRLRSPPSSPVFFANSSPTFRRRLRLLRSFQDLGRHAWAGAGFDAENGPTPSPGRSPLDLQASPGLVLHAGAATSQRRESFLYRSDSDYDMSPKTMSRNSSVTSEAHAEDLIVTPFAQVLASLRSVRSNFSLLTNVPVPSNKRSPLGGPTPVCKATLSEETCQQLARETLEELDWCLEQLETMQTYRSVSEMASHKFKRMLNRELTHLSEMSRSGNQVSEYISTTFLELENLNKWGLNIFRVSDYAGGRSLTCIMYMIFQERDLLKKFRIPVDTMVTYMLTLEDHYHADVAYHNSLHAADVLQSTHVLLATPALDAVFTDLEILAALFAAAIHDVDHPGVSNQFLINTNSELALMYNDESVLENHHLAVGFKLLQEDNCDIFQNLSKRQRQSLRKMVIDMVLATDMSKHMTLLADLKTMVETKKVTSSGVLLLDNYSDRIQVLRNMVHCADLSNPTKPLELYRQWTDRIMAEFFQQGDRERERGMEISPMCDKHTASVEKSQVGFIDYIVHPLWETWADLVHPDAQEILDTLEDNRDWYYSAIRQSPSPPPEEESRGPGYPPPPDKFQFELTLEEEEEEETSVAQEALTSQGLSTAEGALDATMASSPAKESLEVMAQDTPLEAELEEVDLTQQAESTGSAPVARDDFSSQEESVVAVSHGSPSALSLQSPLLPAWRTLSVSEDAPGPLGLPSTAAEVEAQREHQAAKRACSACAGTSGEETSALPAPGGWGSRGGDPT</sequence>
<dbReference type="InterPro" id="IPR023174">
    <property type="entry name" value="PDEase_CS"/>
</dbReference>
<feature type="region of interest" description="Disordered" evidence="13">
    <location>
        <begin position="673"/>
        <end position="707"/>
    </location>
</feature>
<feature type="region of interest" description="Disordered" evidence="13">
    <location>
        <begin position="752"/>
        <end position="778"/>
    </location>
</feature>
<dbReference type="GO" id="GO:0004115">
    <property type="term" value="F:3',5'-cyclic-AMP phosphodiesterase activity"/>
    <property type="evidence" value="ECO:0007669"/>
    <property type="project" value="UniProtKB-EC"/>
</dbReference>
<dbReference type="AlphaFoldDB" id="A0A2K5QVX0"/>
<dbReference type="PRINTS" id="PR00387">
    <property type="entry name" value="PDIESTERASE1"/>
</dbReference>
<evidence type="ECO:0000256" key="11">
    <source>
        <dbReference type="PIRSR" id="PIRSR623088-3"/>
    </source>
</evidence>
<feature type="binding site" evidence="11">
    <location>
        <position position="373"/>
    </location>
    <ligand>
        <name>Zn(2+)</name>
        <dbReference type="ChEBI" id="CHEBI:29105"/>
        <label>1</label>
    </ligand>
</feature>
<feature type="binding site" evidence="10">
    <location>
        <position position="541"/>
    </location>
    <ligand>
        <name>AMP</name>
        <dbReference type="ChEBI" id="CHEBI:456215"/>
    </ligand>
</feature>
<dbReference type="SMART" id="SM00471">
    <property type="entry name" value="HDc"/>
    <property type="match status" value="1"/>
</dbReference>
<dbReference type="Pfam" id="PF18100">
    <property type="entry name" value="PDE4_UCR"/>
    <property type="match status" value="1"/>
</dbReference>
<dbReference type="FunFam" id="1.10.1300.10:FF:000001">
    <property type="entry name" value="Phosphodiesterase"/>
    <property type="match status" value="1"/>
</dbReference>
<evidence type="ECO:0000256" key="8">
    <source>
        <dbReference type="ARBA" id="ARBA00033681"/>
    </source>
</evidence>
<evidence type="ECO:0000256" key="10">
    <source>
        <dbReference type="PIRSR" id="PIRSR623088-2"/>
    </source>
</evidence>
<comment type="cofactor">
    <cofactor evidence="1">
        <name>Mn(2+)</name>
        <dbReference type="ChEBI" id="CHEBI:29035"/>
    </cofactor>
</comment>
<dbReference type="Proteomes" id="UP000233040">
    <property type="component" value="Unassembled WGS sequence"/>
</dbReference>
<feature type="domain" description="PDEase" evidence="14">
    <location>
        <begin position="253"/>
        <end position="585"/>
    </location>
</feature>
<feature type="binding site" evidence="11">
    <location>
        <position position="373"/>
    </location>
    <ligand>
        <name>Zn(2+)</name>
        <dbReference type="ChEBI" id="CHEBI:29105"/>
        <label>2</label>
    </ligand>
</feature>
<evidence type="ECO:0000313" key="15">
    <source>
        <dbReference type="Ensembl" id="ENSCCAP00000020039.1"/>
    </source>
</evidence>
<accession>A0A2K5QVX0</accession>
<dbReference type="PROSITE" id="PS51845">
    <property type="entry name" value="PDEASE_I_2"/>
    <property type="match status" value="1"/>
</dbReference>
<feature type="compositionally biased region" description="Gly residues" evidence="13">
    <location>
        <begin position="768"/>
        <end position="778"/>
    </location>
</feature>
<reference evidence="15" key="1">
    <citation type="submission" date="2025-08" db="UniProtKB">
        <authorList>
            <consortium name="Ensembl"/>
        </authorList>
    </citation>
    <scope>IDENTIFICATION</scope>
</reference>
<comment type="pathway">
    <text evidence="3">Purine metabolism; 3',5'-cyclic AMP degradation; AMP from 3',5'-cyclic AMP: step 1/1.</text>
</comment>
<feature type="binding site" evidence="11">
    <location>
        <position position="336"/>
    </location>
    <ligand>
        <name>Zn(2+)</name>
        <dbReference type="ChEBI" id="CHEBI:29105"/>
        <label>1</label>
    </ligand>
</feature>
<proteinExistence type="inferred from homology"/>